<dbReference type="GO" id="GO:0005484">
    <property type="term" value="F:SNAP receptor activity"/>
    <property type="evidence" value="ECO:0007669"/>
    <property type="project" value="InterPro"/>
</dbReference>
<keyword evidence="2" id="KW-0813">Transport</keyword>
<keyword evidence="3 11" id="KW-0812">Transmembrane</keyword>
<dbReference type="GO" id="GO:0006890">
    <property type="term" value="P:retrograde vesicle-mediated transport, Golgi to endoplasmic reticulum"/>
    <property type="evidence" value="ECO:0007669"/>
    <property type="project" value="InterPro"/>
</dbReference>
<organism evidence="13">
    <name type="scientific">Bicosoecida sp. CB-2014</name>
    <dbReference type="NCBI Taxonomy" id="1486930"/>
    <lineage>
        <taxon>Eukaryota</taxon>
        <taxon>Sar</taxon>
        <taxon>Stramenopiles</taxon>
        <taxon>Bigyra</taxon>
        <taxon>Opalozoa</taxon>
        <taxon>Bicosoecida</taxon>
    </lineage>
</organism>
<keyword evidence="6 11" id="KW-1133">Transmembrane helix</keyword>
<dbReference type="GO" id="GO:0031201">
    <property type="term" value="C:SNARE complex"/>
    <property type="evidence" value="ECO:0007669"/>
    <property type="project" value="TreeGrafter"/>
</dbReference>
<feature type="domain" description="Sec20 C-terminal" evidence="12">
    <location>
        <begin position="134"/>
        <end position="224"/>
    </location>
</feature>
<dbReference type="Pfam" id="PF03908">
    <property type="entry name" value="Sec20"/>
    <property type="match status" value="1"/>
</dbReference>
<evidence type="ECO:0000256" key="5">
    <source>
        <dbReference type="ARBA" id="ARBA00022892"/>
    </source>
</evidence>
<evidence type="ECO:0000256" key="10">
    <source>
        <dbReference type="SAM" id="Coils"/>
    </source>
</evidence>
<evidence type="ECO:0000256" key="3">
    <source>
        <dbReference type="ARBA" id="ARBA00022692"/>
    </source>
</evidence>
<feature type="transmembrane region" description="Helical" evidence="11">
    <location>
        <begin position="203"/>
        <end position="221"/>
    </location>
</feature>
<dbReference type="InterPro" id="IPR056173">
    <property type="entry name" value="Sec20_C"/>
</dbReference>
<protein>
    <recommendedName>
        <fullName evidence="12">Sec20 C-terminal domain-containing protein</fullName>
    </recommendedName>
</protein>
<evidence type="ECO:0000256" key="1">
    <source>
        <dbReference type="ARBA" id="ARBA00004163"/>
    </source>
</evidence>
<keyword evidence="4" id="KW-0256">Endoplasmic reticulum</keyword>
<comment type="similarity">
    <text evidence="9">Belongs to the SEC20 family.</text>
</comment>
<evidence type="ECO:0000256" key="6">
    <source>
        <dbReference type="ARBA" id="ARBA00022989"/>
    </source>
</evidence>
<dbReference type="PANTHER" id="PTHR12825:SF0">
    <property type="entry name" value="VESICLE TRANSPORT PROTEIN SEC20"/>
    <property type="match status" value="1"/>
</dbReference>
<evidence type="ECO:0000256" key="2">
    <source>
        <dbReference type="ARBA" id="ARBA00022448"/>
    </source>
</evidence>
<evidence type="ECO:0000313" key="13">
    <source>
        <dbReference type="EMBL" id="CAD8925609.1"/>
    </source>
</evidence>
<dbReference type="InterPro" id="IPR005606">
    <property type="entry name" value="Sec20"/>
</dbReference>
<keyword evidence="8 11" id="KW-0472">Membrane</keyword>
<evidence type="ECO:0000259" key="12">
    <source>
        <dbReference type="Pfam" id="PF03908"/>
    </source>
</evidence>
<gene>
    <name evidence="13" type="ORF">BSP0115_LOCUS18873</name>
</gene>
<evidence type="ECO:0000256" key="8">
    <source>
        <dbReference type="ARBA" id="ARBA00023136"/>
    </source>
</evidence>
<proteinExistence type="inferred from homology"/>
<feature type="coiled-coil region" evidence="10">
    <location>
        <begin position="26"/>
        <end position="80"/>
    </location>
</feature>
<keyword evidence="7 10" id="KW-0175">Coiled coil</keyword>
<dbReference type="GO" id="GO:0005789">
    <property type="term" value="C:endoplasmic reticulum membrane"/>
    <property type="evidence" value="ECO:0007669"/>
    <property type="project" value="UniProtKB-SubCell"/>
</dbReference>
<evidence type="ECO:0000256" key="11">
    <source>
        <dbReference type="SAM" id="Phobius"/>
    </source>
</evidence>
<name>A0A7S1CRS3_9STRA</name>
<accession>A0A7S1CRS3</accession>
<comment type="subcellular location">
    <subcellularLocation>
        <location evidence="1">Endoplasmic reticulum membrane</location>
        <topology evidence="1">Single-pass type IV membrane protein</topology>
    </subcellularLocation>
</comment>
<dbReference type="EMBL" id="HBFS01028165">
    <property type="protein sequence ID" value="CAD8925609.1"/>
    <property type="molecule type" value="Transcribed_RNA"/>
</dbReference>
<sequence length="232" mass="26085">MGLLEDIVRLELSIQRRVNDVDPSDVAAQMAEVQRMLRKLAELNERLAGQVDESPAGDERARAEDVCREHDQEHRRLRVELRKMAVRARKVAAERHAEARSALLTRSDATDAAADAAALRQRKGKPAAAAMVRDAKDVTGTLKRARQMMVSEIDRLQSVTDLLEDDTKTMDDTMTEHKLYQGSVARSGAHLGKLKRRDLTDKVVIGAGVLLFACVVLYILWRRLRHIWGIFA</sequence>
<dbReference type="PANTHER" id="PTHR12825">
    <property type="entry name" value="BNIP1-RELATED"/>
    <property type="match status" value="1"/>
</dbReference>
<evidence type="ECO:0000256" key="7">
    <source>
        <dbReference type="ARBA" id="ARBA00023054"/>
    </source>
</evidence>
<evidence type="ECO:0000256" key="4">
    <source>
        <dbReference type="ARBA" id="ARBA00022824"/>
    </source>
</evidence>
<keyword evidence="5" id="KW-0931">ER-Golgi transport</keyword>
<reference evidence="13" key="1">
    <citation type="submission" date="2021-01" db="EMBL/GenBank/DDBJ databases">
        <authorList>
            <person name="Corre E."/>
            <person name="Pelletier E."/>
            <person name="Niang G."/>
            <person name="Scheremetjew M."/>
            <person name="Finn R."/>
            <person name="Kale V."/>
            <person name="Holt S."/>
            <person name="Cochrane G."/>
            <person name="Meng A."/>
            <person name="Brown T."/>
            <person name="Cohen L."/>
        </authorList>
    </citation>
    <scope>NUCLEOTIDE SEQUENCE</scope>
    <source>
        <strain evidence="13">Ms1</strain>
    </source>
</reference>
<evidence type="ECO:0000256" key="9">
    <source>
        <dbReference type="ARBA" id="ARBA00037934"/>
    </source>
</evidence>
<dbReference type="AlphaFoldDB" id="A0A7S1CRS3"/>